<name>W7EZZ4_BIPV3</name>
<protein>
    <submittedName>
        <fullName evidence="2">Uncharacterized protein</fullName>
    </submittedName>
</protein>
<dbReference type="HOGENOM" id="CLU_915237_0_0_1"/>
<keyword evidence="3" id="KW-1185">Reference proteome</keyword>
<dbReference type="PANTHER" id="PTHR35394:SF5">
    <property type="entry name" value="DUF3176 DOMAIN-CONTAINING PROTEIN"/>
    <property type="match status" value="1"/>
</dbReference>
<dbReference type="AlphaFoldDB" id="W7EZZ4"/>
<dbReference type="PANTHER" id="PTHR35394">
    <property type="entry name" value="DUF3176 DOMAIN-CONTAINING PROTEIN"/>
    <property type="match status" value="1"/>
</dbReference>
<proteinExistence type="predicted"/>
<keyword evidence="1" id="KW-0812">Transmembrane</keyword>
<gene>
    <name evidence="2" type="ORF">COCVIDRAFT_12162</name>
</gene>
<dbReference type="Proteomes" id="UP000054337">
    <property type="component" value="Unassembled WGS sequence"/>
</dbReference>
<keyword evidence="1" id="KW-1133">Transmembrane helix</keyword>
<evidence type="ECO:0000313" key="2">
    <source>
        <dbReference type="EMBL" id="EUN31480.1"/>
    </source>
</evidence>
<dbReference type="OrthoDB" id="3687741at2759"/>
<evidence type="ECO:0000256" key="1">
    <source>
        <dbReference type="SAM" id="Phobius"/>
    </source>
</evidence>
<dbReference type="GeneID" id="26251115"/>
<organism evidence="2 3">
    <name type="scientific">Bipolaris victoriae (strain FI3)</name>
    <name type="common">Victoria blight of oats agent</name>
    <name type="synonym">Cochliobolus victoriae</name>
    <dbReference type="NCBI Taxonomy" id="930091"/>
    <lineage>
        <taxon>Eukaryota</taxon>
        <taxon>Fungi</taxon>
        <taxon>Dikarya</taxon>
        <taxon>Ascomycota</taxon>
        <taxon>Pezizomycotina</taxon>
        <taxon>Dothideomycetes</taxon>
        <taxon>Pleosporomycetidae</taxon>
        <taxon>Pleosporales</taxon>
        <taxon>Pleosporineae</taxon>
        <taxon>Pleosporaceae</taxon>
        <taxon>Bipolaris</taxon>
    </lineage>
</organism>
<evidence type="ECO:0000313" key="3">
    <source>
        <dbReference type="Proteomes" id="UP000054337"/>
    </source>
</evidence>
<sequence>MNFLNAVAATCSFYPCIRDYAGTVRDTIFTETVINETPIKPARSSMENRIYDFKDLHDPCIIDDQTYTRDNISSVPIQGNKFTTYNLYSTNTTFPTACIYGTDGIYAMSLGTFMKSLMNGNCTTIPELDAEFYKNDYKTLKCDPWQLETLVNNGLASFDAIDRNMQSVATAVTSEMRRKGSYYHPQSYSAPPTFATGTVLRTTSCTKFDWVWLSFPLALIILTILLLCITCGKMLFDKSRVPVWKSSILPLLLAGHRLRDVAAAKDMDDMKANTEPLVVSLVQDERGWGFAIEDFKDKKKKRED</sequence>
<accession>W7EZZ4</accession>
<reference evidence="2 3" key="1">
    <citation type="journal article" date="2013" name="PLoS Genet.">
        <title>Comparative genome structure, secondary metabolite, and effector coding capacity across Cochliobolus pathogens.</title>
        <authorList>
            <person name="Condon B.J."/>
            <person name="Leng Y."/>
            <person name="Wu D."/>
            <person name="Bushley K.E."/>
            <person name="Ohm R.A."/>
            <person name="Otillar R."/>
            <person name="Martin J."/>
            <person name="Schackwitz W."/>
            <person name="Grimwood J."/>
            <person name="MohdZainudin N."/>
            <person name="Xue C."/>
            <person name="Wang R."/>
            <person name="Manning V.A."/>
            <person name="Dhillon B."/>
            <person name="Tu Z.J."/>
            <person name="Steffenson B.J."/>
            <person name="Salamov A."/>
            <person name="Sun H."/>
            <person name="Lowry S."/>
            <person name="LaButti K."/>
            <person name="Han J."/>
            <person name="Copeland A."/>
            <person name="Lindquist E."/>
            <person name="Barry K."/>
            <person name="Schmutz J."/>
            <person name="Baker S.E."/>
            <person name="Ciuffetti L.M."/>
            <person name="Grigoriev I.V."/>
            <person name="Zhong S."/>
            <person name="Turgeon B.G."/>
        </authorList>
    </citation>
    <scope>NUCLEOTIDE SEQUENCE [LARGE SCALE GENOMIC DNA]</scope>
    <source>
        <strain evidence="2 3">FI3</strain>
    </source>
</reference>
<dbReference type="EMBL" id="KI968698">
    <property type="protein sequence ID" value="EUN31480.1"/>
    <property type="molecule type" value="Genomic_DNA"/>
</dbReference>
<dbReference type="RefSeq" id="XP_014561054.1">
    <property type="nucleotide sequence ID" value="XM_014705568.1"/>
</dbReference>
<feature type="transmembrane region" description="Helical" evidence="1">
    <location>
        <begin position="210"/>
        <end position="236"/>
    </location>
</feature>
<keyword evidence="1" id="KW-0472">Membrane</keyword>